<accession>A0A6G1IP13</accession>
<sequence>MKSNPIYSVLDTSRQEIRLIEIISTAPDIVCELSTVSLLGDPAFSALSYVWGDAAVTEAITVNGTPLSVTTNLANAIRDVHYHWTQGALHDQPVQSRRLWADGICINQSDDQEKNHQVPLMKAVYPNAERVLSWLGVGSESTHLGFAFCRTVAQEASMLPPDQNGSVEWMERYISLDSTVDVPELSVAHFDYLTSNPYWTRVWILQEIVLAREVVLVSGTEVLDWRALASTREWLLEVQDRNNLGDRPEYISDPFWLRLLYLDVKTVGQVEYGRKVYQAQTRYHDNTGNNPKRVLTLTGFLLTHQLCDRYRATDPKDYVYGYMGVTRLRLAPDYSAEKKVAAVYCDFVAHWFSECLDRPDEAQSLSLCDLWFLSDAGVGYTFSQTCPDLPSWAPNFAGLSIATSRNDSRRILWTSSKESYIFADYNETPRLVGPSLHCAAILLGPFYSIGPPISFCPDFLVDAQLAFWIRASVLQSPQYRSTRRHKLRAILDIIYRERWEAIDGLDELQQLVTMFSLIIGPRPDFEKIPKERLRTELLTCMAEFCENSDEPLDATNFLPRNVFRDKKERENATHHQWRAYEQSIGLRIAETRDGYLGLFPPHIAEDDVLCLLKGCSVPVVLRKIGSQYQHVGTCYVSGLVDGEVAELVRNGRARIETIEIV</sequence>
<dbReference type="Pfam" id="PF06985">
    <property type="entry name" value="HET"/>
    <property type="match status" value="1"/>
</dbReference>
<feature type="domain" description="Heterokaryon incompatibility" evidence="1">
    <location>
        <begin position="44"/>
        <end position="207"/>
    </location>
</feature>
<proteinExistence type="predicted"/>
<evidence type="ECO:0000313" key="3">
    <source>
        <dbReference type="Proteomes" id="UP000799291"/>
    </source>
</evidence>
<keyword evidence="3" id="KW-1185">Reference proteome</keyword>
<name>A0A6G1IP13_9PLEO</name>
<organism evidence="2 3">
    <name type="scientific">Lentithecium fluviatile CBS 122367</name>
    <dbReference type="NCBI Taxonomy" id="1168545"/>
    <lineage>
        <taxon>Eukaryota</taxon>
        <taxon>Fungi</taxon>
        <taxon>Dikarya</taxon>
        <taxon>Ascomycota</taxon>
        <taxon>Pezizomycotina</taxon>
        <taxon>Dothideomycetes</taxon>
        <taxon>Pleosporomycetidae</taxon>
        <taxon>Pleosporales</taxon>
        <taxon>Massarineae</taxon>
        <taxon>Lentitheciaceae</taxon>
        <taxon>Lentithecium</taxon>
    </lineage>
</organism>
<protein>
    <submittedName>
        <fullName evidence="2">HET-domain-containing protein</fullName>
    </submittedName>
</protein>
<dbReference type="OrthoDB" id="2157530at2759"/>
<dbReference type="AlphaFoldDB" id="A0A6G1IP13"/>
<dbReference type="Pfam" id="PF26639">
    <property type="entry name" value="Het-6_barrel"/>
    <property type="match status" value="1"/>
</dbReference>
<reference evidence="2" key="1">
    <citation type="journal article" date="2020" name="Stud. Mycol.">
        <title>101 Dothideomycetes genomes: a test case for predicting lifestyles and emergence of pathogens.</title>
        <authorList>
            <person name="Haridas S."/>
            <person name="Albert R."/>
            <person name="Binder M."/>
            <person name="Bloem J."/>
            <person name="Labutti K."/>
            <person name="Salamov A."/>
            <person name="Andreopoulos B."/>
            <person name="Baker S."/>
            <person name="Barry K."/>
            <person name="Bills G."/>
            <person name="Bluhm B."/>
            <person name="Cannon C."/>
            <person name="Castanera R."/>
            <person name="Culley D."/>
            <person name="Daum C."/>
            <person name="Ezra D."/>
            <person name="Gonzalez J."/>
            <person name="Henrissat B."/>
            <person name="Kuo A."/>
            <person name="Liang C."/>
            <person name="Lipzen A."/>
            <person name="Lutzoni F."/>
            <person name="Magnuson J."/>
            <person name="Mondo S."/>
            <person name="Nolan M."/>
            <person name="Ohm R."/>
            <person name="Pangilinan J."/>
            <person name="Park H.-J."/>
            <person name="Ramirez L."/>
            <person name="Alfaro M."/>
            <person name="Sun H."/>
            <person name="Tritt A."/>
            <person name="Yoshinaga Y."/>
            <person name="Zwiers L.-H."/>
            <person name="Turgeon B."/>
            <person name="Goodwin S."/>
            <person name="Spatafora J."/>
            <person name="Crous P."/>
            <person name="Grigoriev I."/>
        </authorList>
    </citation>
    <scope>NUCLEOTIDE SEQUENCE</scope>
    <source>
        <strain evidence="2">CBS 122367</strain>
    </source>
</reference>
<dbReference type="InterPro" id="IPR052895">
    <property type="entry name" value="HetReg/Transcr_Mod"/>
</dbReference>
<gene>
    <name evidence="2" type="ORF">K458DRAFT_421926</name>
</gene>
<dbReference type="PANTHER" id="PTHR24148">
    <property type="entry name" value="ANKYRIN REPEAT DOMAIN-CONTAINING PROTEIN 39 HOMOLOG-RELATED"/>
    <property type="match status" value="1"/>
</dbReference>
<evidence type="ECO:0000313" key="2">
    <source>
        <dbReference type="EMBL" id="KAF2679838.1"/>
    </source>
</evidence>
<evidence type="ECO:0000259" key="1">
    <source>
        <dbReference type="Pfam" id="PF06985"/>
    </source>
</evidence>
<dbReference type="InterPro" id="IPR010730">
    <property type="entry name" value="HET"/>
</dbReference>
<dbReference type="PANTHER" id="PTHR24148:SF79">
    <property type="entry name" value="HETEROKARYON INCOMPATIBILITY DOMAIN-CONTAINING PROTEIN"/>
    <property type="match status" value="1"/>
</dbReference>
<dbReference type="EMBL" id="MU005600">
    <property type="protein sequence ID" value="KAF2679838.1"/>
    <property type="molecule type" value="Genomic_DNA"/>
</dbReference>
<dbReference type="Proteomes" id="UP000799291">
    <property type="component" value="Unassembled WGS sequence"/>
</dbReference>